<keyword evidence="3" id="KW-1185">Reference proteome</keyword>
<dbReference type="AlphaFoldDB" id="A0A4D6N651"/>
<evidence type="ECO:0000313" key="3">
    <source>
        <dbReference type="Proteomes" id="UP000501690"/>
    </source>
</evidence>
<reference evidence="2 3" key="1">
    <citation type="submission" date="2019-04" db="EMBL/GenBank/DDBJ databases">
        <title>An improved genome assembly and genetic linkage map for asparagus bean, Vigna unguiculata ssp. sesquipedialis.</title>
        <authorList>
            <person name="Xia Q."/>
            <person name="Zhang R."/>
            <person name="Dong Y."/>
        </authorList>
    </citation>
    <scope>NUCLEOTIDE SEQUENCE [LARGE SCALE GENOMIC DNA]</scope>
    <source>
        <tissue evidence="2">Leaf</tissue>
    </source>
</reference>
<proteinExistence type="predicted"/>
<accession>A0A4D6N651</accession>
<evidence type="ECO:0000313" key="2">
    <source>
        <dbReference type="EMBL" id="QCE07457.1"/>
    </source>
</evidence>
<dbReference type="EMBL" id="CP039353">
    <property type="protein sequence ID" value="QCE07457.1"/>
    <property type="molecule type" value="Genomic_DNA"/>
</dbReference>
<feature type="region of interest" description="Disordered" evidence="1">
    <location>
        <begin position="102"/>
        <end position="121"/>
    </location>
</feature>
<dbReference type="Proteomes" id="UP000501690">
    <property type="component" value="Linkage Group LG9"/>
</dbReference>
<evidence type="ECO:0000256" key="1">
    <source>
        <dbReference type="SAM" id="MobiDB-lite"/>
    </source>
</evidence>
<protein>
    <submittedName>
        <fullName evidence="2">Uncharacterized protein</fullName>
    </submittedName>
</protein>
<gene>
    <name evidence="2" type="ORF">DEO72_LG9g2477</name>
</gene>
<organism evidence="2 3">
    <name type="scientific">Vigna unguiculata</name>
    <name type="common">Cowpea</name>
    <dbReference type="NCBI Taxonomy" id="3917"/>
    <lineage>
        <taxon>Eukaryota</taxon>
        <taxon>Viridiplantae</taxon>
        <taxon>Streptophyta</taxon>
        <taxon>Embryophyta</taxon>
        <taxon>Tracheophyta</taxon>
        <taxon>Spermatophyta</taxon>
        <taxon>Magnoliopsida</taxon>
        <taxon>eudicotyledons</taxon>
        <taxon>Gunneridae</taxon>
        <taxon>Pentapetalae</taxon>
        <taxon>rosids</taxon>
        <taxon>fabids</taxon>
        <taxon>Fabales</taxon>
        <taxon>Fabaceae</taxon>
        <taxon>Papilionoideae</taxon>
        <taxon>50 kb inversion clade</taxon>
        <taxon>NPAAA clade</taxon>
        <taxon>indigoferoid/millettioid clade</taxon>
        <taxon>Phaseoleae</taxon>
        <taxon>Vigna</taxon>
    </lineage>
</organism>
<sequence length="121" mass="13121">MVFCRLQAQQHEEIEANNHAPESSEMTETKTDETDIQGTENCEVEINVKFTNTSPATENGAPKMDGTSTTEGNADNGKTMPEMGDIVETSNLNHGVFTDAVNARDRSLEESNAVGEETKLG</sequence>
<name>A0A4D6N651_VIGUN</name>
<feature type="region of interest" description="Disordered" evidence="1">
    <location>
        <begin position="1"/>
        <end position="84"/>
    </location>
</feature>